<evidence type="ECO:0000313" key="2">
    <source>
        <dbReference type="EMBL" id="KRY96251.1"/>
    </source>
</evidence>
<keyword evidence="3" id="KW-1185">Reference proteome</keyword>
<name>A0A0V1GDC3_9BILA</name>
<evidence type="ECO:0000313" key="3">
    <source>
        <dbReference type="Proteomes" id="UP000055024"/>
    </source>
</evidence>
<keyword evidence="1" id="KW-0812">Transmembrane</keyword>
<keyword evidence="1" id="KW-1133">Transmembrane helix</keyword>
<dbReference type="OrthoDB" id="10398709at2759"/>
<evidence type="ECO:0000256" key="1">
    <source>
        <dbReference type="SAM" id="Phobius"/>
    </source>
</evidence>
<dbReference type="Proteomes" id="UP000055024">
    <property type="component" value="Unassembled WGS sequence"/>
</dbReference>
<reference evidence="2 3" key="1">
    <citation type="submission" date="2015-01" db="EMBL/GenBank/DDBJ databases">
        <title>Evolution of Trichinella species and genotypes.</title>
        <authorList>
            <person name="Korhonen P.K."/>
            <person name="Edoardo P."/>
            <person name="Giuseppe L.R."/>
            <person name="Gasser R.B."/>
        </authorList>
    </citation>
    <scope>NUCLEOTIDE SEQUENCE [LARGE SCALE GENOMIC DNA]</scope>
    <source>
        <strain evidence="2">ISS1029</strain>
    </source>
</reference>
<organism evidence="2 3">
    <name type="scientific">Trichinella zimbabwensis</name>
    <dbReference type="NCBI Taxonomy" id="268475"/>
    <lineage>
        <taxon>Eukaryota</taxon>
        <taxon>Metazoa</taxon>
        <taxon>Ecdysozoa</taxon>
        <taxon>Nematoda</taxon>
        <taxon>Enoplea</taxon>
        <taxon>Dorylaimia</taxon>
        <taxon>Trichinellida</taxon>
        <taxon>Trichinellidae</taxon>
        <taxon>Trichinella</taxon>
    </lineage>
</organism>
<gene>
    <name evidence="2" type="ORF">T11_636</name>
</gene>
<keyword evidence="1" id="KW-0472">Membrane</keyword>
<proteinExistence type="predicted"/>
<feature type="transmembrane region" description="Helical" evidence="1">
    <location>
        <begin position="48"/>
        <end position="65"/>
    </location>
</feature>
<accession>A0A0V1GDC3</accession>
<protein>
    <submittedName>
        <fullName evidence="2">Uncharacterized protein</fullName>
    </submittedName>
</protein>
<dbReference type="AlphaFoldDB" id="A0A0V1GDC3"/>
<comment type="caution">
    <text evidence="2">The sequence shown here is derived from an EMBL/GenBank/DDBJ whole genome shotgun (WGS) entry which is preliminary data.</text>
</comment>
<dbReference type="EMBL" id="JYDP01003014">
    <property type="protein sequence ID" value="KRY96251.1"/>
    <property type="molecule type" value="Genomic_DNA"/>
</dbReference>
<sequence length="74" mass="8497">MLMTDNRSPIGIWFLSLPFRCLHMDDLPSQEGEVRITFIDTSQSTRTVLAFSSYLFLVFSPLILLSKIRTNLDS</sequence>